<organism evidence="1 2">
    <name type="scientific">Dactylosporangium salmoneum</name>
    <dbReference type="NCBI Taxonomy" id="53361"/>
    <lineage>
        <taxon>Bacteria</taxon>
        <taxon>Bacillati</taxon>
        <taxon>Actinomycetota</taxon>
        <taxon>Actinomycetes</taxon>
        <taxon>Micromonosporales</taxon>
        <taxon>Micromonosporaceae</taxon>
        <taxon>Dactylosporangium</taxon>
    </lineage>
</organism>
<dbReference type="EMBL" id="BAAARV010000089">
    <property type="protein sequence ID" value="GAA2382068.1"/>
    <property type="molecule type" value="Genomic_DNA"/>
</dbReference>
<name>A0ABN3HJJ0_9ACTN</name>
<protein>
    <submittedName>
        <fullName evidence="1">Uncharacterized protein</fullName>
    </submittedName>
</protein>
<proteinExistence type="predicted"/>
<reference evidence="1 2" key="1">
    <citation type="journal article" date="2019" name="Int. J. Syst. Evol. Microbiol.">
        <title>The Global Catalogue of Microorganisms (GCM) 10K type strain sequencing project: providing services to taxonomists for standard genome sequencing and annotation.</title>
        <authorList>
            <consortium name="The Broad Institute Genomics Platform"/>
            <consortium name="The Broad Institute Genome Sequencing Center for Infectious Disease"/>
            <person name="Wu L."/>
            <person name="Ma J."/>
        </authorList>
    </citation>
    <scope>NUCLEOTIDE SEQUENCE [LARGE SCALE GENOMIC DNA]</scope>
    <source>
        <strain evidence="1 2">JCM 3272</strain>
    </source>
</reference>
<evidence type="ECO:0000313" key="1">
    <source>
        <dbReference type="EMBL" id="GAA2382068.1"/>
    </source>
</evidence>
<accession>A0ABN3HJJ0</accession>
<sequence length="58" mass="6159">MTVVVRGMQREHEALAGHAAADLSTVDRWTLHASAADKIVSLGSILGRAERAADPADY</sequence>
<evidence type="ECO:0000313" key="2">
    <source>
        <dbReference type="Proteomes" id="UP001501444"/>
    </source>
</evidence>
<gene>
    <name evidence="1" type="ORF">GCM10010170_090180</name>
</gene>
<comment type="caution">
    <text evidence="1">The sequence shown here is derived from an EMBL/GenBank/DDBJ whole genome shotgun (WGS) entry which is preliminary data.</text>
</comment>
<keyword evidence="2" id="KW-1185">Reference proteome</keyword>
<dbReference type="Proteomes" id="UP001501444">
    <property type="component" value="Unassembled WGS sequence"/>
</dbReference>